<evidence type="ECO:0000256" key="1">
    <source>
        <dbReference type="SAM" id="MobiDB-lite"/>
    </source>
</evidence>
<organism evidence="3 4">
    <name type="scientific">Arthrobotrys flagrans</name>
    <name type="common">Nematode-trapping fungus</name>
    <name type="synonym">Trichothecium flagrans</name>
    <dbReference type="NCBI Taxonomy" id="97331"/>
    <lineage>
        <taxon>Eukaryota</taxon>
        <taxon>Fungi</taxon>
        <taxon>Dikarya</taxon>
        <taxon>Ascomycota</taxon>
        <taxon>Pezizomycotina</taxon>
        <taxon>Orbiliomycetes</taxon>
        <taxon>Orbiliales</taxon>
        <taxon>Orbiliaceae</taxon>
        <taxon>Arthrobotrys</taxon>
    </lineage>
</organism>
<protein>
    <recommendedName>
        <fullName evidence="2">F-box domain-containing protein</fullName>
    </recommendedName>
</protein>
<dbReference type="InterPro" id="IPR039719">
    <property type="entry name" value="FBXO28"/>
</dbReference>
<proteinExistence type="predicted"/>
<dbReference type="InterPro" id="IPR001810">
    <property type="entry name" value="F-box_dom"/>
</dbReference>
<feature type="compositionally biased region" description="Polar residues" evidence="1">
    <location>
        <begin position="282"/>
        <end position="295"/>
    </location>
</feature>
<feature type="region of interest" description="Disordered" evidence="1">
    <location>
        <begin position="282"/>
        <end position="329"/>
    </location>
</feature>
<dbReference type="AlphaFoldDB" id="A0A437A681"/>
<evidence type="ECO:0000313" key="4">
    <source>
        <dbReference type="Proteomes" id="UP000283090"/>
    </source>
</evidence>
<dbReference type="VEuPathDB" id="FungiDB:DFL_004976"/>
<dbReference type="InterPro" id="IPR036047">
    <property type="entry name" value="F-box-like_dom_sf"/>
</dbReference>
<dbReference type="InterPro" id="IPR036322">
    <property type="entry name" value="WD40_repeat_dom_sf"/>
</dbReference>
<evidence type="ECO:0000313" key="3">
    <source>
        <dbReference type="EMBL" id="RVD86714.1"/>
    </source>
</evidence>
<name>A0A437A681_ARTFL</name>
<dbReference type="SUPFAM" id="SSF81383">
    <property type="entry name" value="F-box domain"/>
    <property type="match status" value="1"/>
</dbReference>
<dbReference type="Proteomes" id="UP000283090">
    <property type="component" value="Unassembled WGS sequence"/>
</dbReference>
<comment type="caution">
    <text evidence="3">The sequence shown here is derived from an EMBL/GenBank/DDBJ whole genome shotgun (WGS) entry which is preliminary data.</text>
</comment>
<gene>
    <name evidence="3" type="ORF">DFL_004976</name>
</gene>
<dbReference type="PROSITE" id="PS50181">
    <property type="entry name" value="FBOX"/>
    <property type="match status" value="1"/>
</dbReference>
<dbReference type="Pfam" id="PF12937">
    <property type="entry name" value="F-box-like"/>
    <property type="match status" value="1"/>
</dbReference>
<dbReference type="GO" id="GO:0000209">
    <property type="term" value="P:protein polyubiquitination"/>
    <property type="evidence" value="ECO:0007669"/>
    <property type="project" value="TreeGrafter"/>
</dbReference>
<dbReference type="GeneID" id="93587287"/>
<accession>A0A437A681</accession>
<reference evidence="3 4" key="1">
    <citation type="submission" date="2019-01" db="EMBL/GenBank/DDBJ databases">
        <title>Intercellular communication is required for trap formation in the nematode-trapping fungus Duddingtonia flagrans.</title>
        <authorList>
            <person name="Youssar L."/>
            <person name="Wernet V."/>
            <person name="Hensel N."/>
            <person name="Hildebrandt H.-G."/>
            <person name="Fischer R."/>
        </authorList>
    </citation>
    <scope>NUCLEOTIDE SEQUENCE [LARGE SCALE GENOMIC DNA]</scope>
    <source>
        <strain evidence="3 4">CBS H-5679</strain>
    </source>
</reference>
<dbReference type="PANTHER" id="PTHR13252">
    <property type="entry name" value="F-BOX ONLY PROTEIN 28"/>
    <property type="match status" value="1"/>
</dbReference>
<sequence>MEPKISPFEQLPDELISHIITFLDIPSLISLHRVSSRIRSVSRFDGLLWRAHCFPGFPVSQTRLTSSASPSSSSSSSSSSKFKKASEKVTLQARAQWYDASDEERGVDWYKEYQYRHAALSDQSFIKFQTPNNLEIVDITIAGGNGARMDHLFAASALGDGSVCIFSLSDSKVGSILGRSKPDLLARRSPDSGFGRMSDGTVTGIHHERGLFVDAATAHNYRAWFGAGSVLTEVDLTTMQRIRTHRFPFSVTCLSTPTPVLAVGTTLTLHLLDSRSSSDYVATTSASHPSGSCNSEKIDPVSTDPGIRKPFTRLDDRPVTPPGLSLDNEERNSRDYLLHAPPTAFLQPSPLSILHSPTDQGGGNELYVAGRFPSIMAYDRRYWPRLAGTMHSGARLSSLAIIPTNSAPSVSSKYTLIGCGEYAGRGTLEMYPLPMAGTNPGFPDGAFKKGDVLAEQRGRIPPSVQKMFAKSTSAATRNRQSASRSKIFSVASQGVKIVTGDSEGRIHFMERDGIKHIRDWVGPWGDGYTGGGCVKRILPILQPRADLKPSVENSDLLLHVGEEAGVLTFNPLLQRHRSTKIIAPPTQKTSLTTTQDEEVYVQAMRAALETHTSDLQFLRRLGR</sequence>
<dbReference type="RefSeq" id="XP_067492258.1">
    <property type="nucleotide sequence ID" value="XM_067634161.1"/>
</dbReference>
<dbReference type="EMBL" id="SAEB01000006">
    <property type="protein sequence ID" value="RVD86714.1"/>
    <property type="molecule type" value="Genomic_DNA"/>
</dbReference>
<keyword evidence="4" id="KW-1185">Reference proteome</keyword>
<feature type="domain" description="F-box" evidence="2">
    <location>
        <begin position="5"/>
        <end position="52"/>
    </location>
</feature>
<evidence type="ECO:0000259" key="2">
    <source>
        <dbReference type="PROSITE" id="PS50181"/>
    </source>
</evidence>
<dbReference type="PANTHER" id="PTHR13252:SF9">
    <property type="entry name" value="F-BOX ONLY PROTEIN 28"/>
    <property type="match status" value="1"/>
</dbReference>
<dbReference type="SUPFAM" id="SSF50978">
    <property type="entry name" value="WD40 repeat-like"/>
    <property type="match status" value="1"/>
</dbReference>
<dbReference type="SMART" id="SM00256">
    <property type="entry name" value="FBOX"/>
    <property type="match status" value="1"/>
</dbReference>
<dbReference type="Gene3D" id="1.20.1280.50">
    <property type="match status" value="1"/>
</dbReference>
<dbReference type="STRING" id="97331.A0A437A681"/>
<dbReference type="OrthoDB" id="3219396at2759"/>